<dbReference type="SUPFAM" id="SSF101874">
    <property type="entry name" value="YceI-like"/>
    <property type="match status" value="1"/>
</dbReference>
<dbReference type="AlphaFoldDB" id="A0AAW9R374"/>
<protein>
    <submittedName>
        <fullName evidence="3">YceI family protein</fullName>
    </submittedName>
</protein>
<comment type="caution">
    <text evidence="3">The sequence shown here is derived from an EMBL/GenBank/DDBJ whole genome shotgun (WGS) entry which is preliminary data.</text>
</comment>
<proteinExistence type="predicted"/>
<dbReference type="PANTHER" id="PTHR34406">
    <property type="entry name" value="PROTEIN YCEI"/>
    <property type="match status" value="1"/>
</dbReference>
<evidence type="ECO:0000256" key="1">
    <source>
        <dbReference type="SAM" id="SignalP"/>
    </source>
</evidence>
<feature type="signal peptide" evidence="1">
    <location>
        <begin position="1"/>
        <end position="24"/>
    </location>
</feature>
<reference evidence="3 4" key="1">
    <citation type="journal article" date="2016" name="Antonie Van Leeuwenhoek">
        <title>Denitratimonas tolerans gen. nov., sp. nov., a denitrifying bacterium isolated from a bioreactor for tannery wastewater treatment.</title>
        <authorList>
            <person name="Han S.I."/>
            <person name="Kim J.O."/>
            <person name="Lee Y.R."/>
            <person name="Ekpeghere K.I."/>
            <person name="Koh S.C."/>
            <person name="Whang K.S."/>
        </authorList>
    </citation>
    <scope>NUCLEOTIDE SEQUENCE [LARGE SCALE GENOMIC DNA]</scope>
    <source>
        <strain evidence="3 4">KACC 17565</strain>
    </source>
</reference>
<dbReference type="InterPro" id="IPR036761">
    <property type="entry name" value="TTHA0802/YceI-like_sf"/>
</dbReference>
<evidence type="ECO:0000313" key="4">
    <source>
        <dbReference type="Proteomes" id="UP001364472"/>
    </source>
</evidence>
<keyword evidence="4" id="KW-1185">Reference proteome</keyword>
<dbReference type="RefSeq" id="WP_337334263.1">
    <property type="nucleotide sequence ID" value="NZ_JBBDHC010000002.1"/>
</dbReference>
<sequence length="199" mass="22353">MMRPSVSPRWLWLALLLCAPPLAAAPAAYRIDPVHTRILFRVGHNGFSSAMGTFSRPEGTLWFDSEDWTTARLDVKIRLQTLDLGDADFDARIRRRAWLDIETHPDARFVSTSIEPVDRTHARVHGTLTLRGTSEPVTLEVRLNRHARTAYNSMRRTAGFSASATLSRAAFGMKAHPRAVDDAVHLMIEAEAIRIPKDE</sequence>
<name>A0AAW9R374_9GAMM</name>
<keyword evidence="1" id="KW-0732">Signal</keyword>
<dbReference type="Proteomes" id="UP001364472">
    <property type="component" value="Unassembled WGS sequence"/>
</dbReference>
<dbReference type="Pfam" id="PF04264">
    <property type="entry name" value="YceI"/>
    <property type="match status" value="1"/>
</dbReference>
<dbReference type="Gene3D" id="2.40.128.110">
    <property type="entry name" value="Lipid/polyisoprenoid-binding, YceI-like"/>
    <property type="match status" value="1"/>
</dbReference>
<accession>A0AAW9R374</accession>
<dbReference type="InterPro" id="IPR007372">
    <property type="entry name" value="Lipid/polyisoprenoid-bd_YceI"/>
</dbReference>
<dbReference type="EMBL" id="JBBDHC010000002">
    <property type="protein sequence ID" value="MEJ1248551.1"/>
    <property type="molecule type" value="Genomic_DNA"/>
</dbReference>
<feature type="domain" description="Lipid/polyisoprenoid-binding YceI-like" evidence="2">
    <location>
        <begin position="28"/>
        <end position="193"/>
    </location>
</feature>
<evidence type="ECO:0000259" key="2">
    <source>
        <dbReference type="SMART" id="SM00867"/>
    </source>
</evidence>
<gene>
    <name evidence="3" type="ORF">WB794_02500</name>
</gene>
<evidence type="ECO:0000313" key="3">
    <source>
        <dbReference type="EMBL" id="MEJ1248551.1"/>
    </source>
</evidence>
<organism evidence="3 4">
    <name type="scientific">Denitratimonas tolerans</name>
    <dbReference type="NCBI Taxonomy" id="1338420"/>
    <lineage>
        <taxon>Bacteria</taxon>
        <taxon>Pseudomonadati</taxon>
        <taxon>Pseudomonadota</taxon>
        <taxon>Gammaproteobacteria</taxon>
        <taxon>Lysobacterales</taxon>
        <taxon>Lysobacteraceae</taxon>
        <taxon>Denitratimonas</taxon>
    </lineage>
</organism>
<dbReference type="PANTHER" id="PTHR34406:SF1">
    <property type="entry name" value="PROTEIN YCEI"/>
    <property type="match status" value="1"/>
</dbReference>
<feature type="chain" id="PRO_5043611845" evidence="1">
    <location>
        <begin position="25"/>
        <end position="199"/>
    </location>
</feature>
<dbReference type="SMART" id="SM00867">
    <property type="entry name" value="YceI"/>
    <property type="match status" value="1"/>
</dbReference>